<dbReference type="Gene3D" id="3.80.10.10">
    <property type="entry name" value="Ribonuclease Inhibitor"/>
    <property type="match status" value="1"/>
</dbReference>
<comment type="caution">
    <text evidence="1">The sequence shown here is derived from an EMBL/GenBank/DDBJ whole genome shotgun (WGS) entry which is preliminary data.</text>
</comment>
<accession>A0ABW0AKP3</accession>
<evidence type="ECO:0000313" key="1">
    <source>
        <dbReference type="EMBL" id="MFC5154132.1"/>
    </source>
</evidence>
<dbReference type="InterPro" id="IPR032675">
    <property type="entry name" value="LRR_dom_sf"/>
</dbReference>
<evidence type="ECO:0008006" key="3">
    <source>
        <dbReference type="Google" id="ProtNLM"/>
    </source>
</evidence>
<protein>
    <recommendedName>
        <fullName evidence="3">Leucine Rich repeats (2 copies)</fullName>
    </recommendedName>
</protein>
<evidence type="ECO:0000313" key="2">
    <source>
        <dbReference type="Proteomes" id="UP001596160"/>
    </source>
</evidence>
<dbReference type="SUPFAM" id="SSF52058">
    <property type="entry name" value="L domain-like"/>
    <property type="match status" value="1"/>
</dbReference>
<dbReference type="RefSeq" id="WP_344480175.1">
    <property type="nucleotide sequence ID" value="NZ_BAAASB010000014.1"/>
</dbReference>
<dbReference type="EMBL" id="JBHSKP010000013">
    <property type="protein sequence ID" value="MFC5154132.1"/>
    <property type="molecule type" value="Genomic_DNA"/>
</dbReference>
<reference evidence="2" key="1">
    <citation type="journal article" date="2019" name="Int. J. Syst. Evol. Microbiol.">
        <title>The Global Catalogue of Microorganisms (GCM) 10K type strain sequencing project: providing services to taxonomists for standard genome sequencing and annotation.</title>
        <authorList>
            <consortium name="The Broad Institute Genomics Platform"/>
            <consortium name="The Broad Institute Genome Sequencing Center for Infectious Disease"/>
            <person name="Wu L."/>
            <person name="Ma J."/>
        </authorList>
    </citation>
    <scope>NUCLEOTIDE SEQUENCE [LARGE SCALE GENOMIC DNA]</scope>
    <source>
        <strain evidence="2">PCU 266</strain>
    </source>
</reference>
<proteinExistence type="predicted"/>
<name>A0ABW0AKP3_9ACTN</name>
<sequence length="222" mass="24338">MQIDPAVDRAILRAVGHSLPATRQERESVTSLNIRNAEKISCMGLFPSLQRLIITGCDPVSVEQFSMLEGLRTLTLEDSGFSDLSGIESLPLLSVSFPRNCVKDLRSLLGIPHLLQVDVTGNPLSDHSFHQIIPALRESGCRVTASEELEWKLTVRLHSAGVRISCYRDPQGQGYKLFRPGLGLTDAPQYAHPLVSAGDIRALLTGDPSAAHRYFDGEPRLV</sequence>
<dbReference type="Proteomes" id="UP001596160">
    <property type="component" value="Unassembled WGS sequence"/>
</dbReference>
<organism evidence="1 2">
    <name type="scientific">Streptomyces amakusaensis</name>
    <dbReference type="NCBI Taxonomy" id="67271"/>
    <lineage>
        <taxon>Bacteria</taxon>
        <taxon>Bacillati</taxon>
        <taxon>Actinomycetota</taxon>
        <taxon>Actinomycetes</taxon>
        <taxon>Kitasatosporales</taxon>
        <taxon>Streptomycetaceae</taxon>
        <taxon>Streptomyces</taxon>
    </lineage>
</organism>
<gene>
    <name evidence="1" type="ORF">ACFPRH_20565</name>
</gene>
<keyword evidence="2" id="KW-1185">Reference proteome</keyword>